<proteinExistence type="predicted"/>
<dbReference type="EMBL" id="CP011269">
    <property type="protein sequence ID" value="ALI28913.1"/>
    <property type="molecule type" value="Genomic_DNA"/>
</dbReference>
<evidence type="ECO:0000313" key="2">
    <source>
        <dbReference type="EMBL" id="ALI28913.1"/>
    </source>
</evidence>
<gene>
    <name evidence="2" type="ORF">XA26_51190</name>
</gene>
<dbReference type="KEGG" id="mft:XA26_51190"/>
<dbReference type="InterPro" id="IPR052336">
    <property type="entry name" value="MlaD_Phospholipid_Transporter"/>
</dbReference>
<dbReference type="Pfam" id="PF02470">
    <property type="entry name" value="MlaD"/>
    <property type="match status" value="1"/>
</dbReference>
<dbReference type="PATRIC" id="fig|1766.6.peg.5094"/>
<dbReference type="InterPro" id="IPR003399">
    <property type="entry name" value="Mce/MlaD"/>
</dbReference>
<dbReference type="GO" id="GO:0005576">
    <property type="term" value="C:extracellular region"/>
    <property type="evidence" value="ECO:0007669"/>
    <property type="project" value="TreeGrafter"/>
</dbReference>
<organism evidence="2 3">
    <name type="scientific">Mycolicibacterium fortuitum</name>
    <name type="common">Mycobacterium fortuitum</name>
    <dbReference type="NCBI Taxonomy" id="1766"/>
    <lineage>
        <taxon>Bacteria</taxon>
        <taxon>Bacillati</taxon>
        <taxon>Actinomycetota</taxon>
        <taxon>Actinomycetes</taxon>
        <taxon>Mycobacteriales</taxon>
        <taxon>Mycobacteriaceae</taxon>
        <taxon>Mycolicibacterium</taxon>
    </lineage>
</organism>
<dbReference type="PANTHER" id="PTHR33371:SF15">
    <property type="entry name" value="LIPOPROTEIN LPRN"/>
    <property type="match status" value="1"/>
</dbReference>
<dbReference type="PANTHER" id="PTHR33371">
    <property type="entry name" value="INTERMEMBRANE PHOSPHOLIPID TRANSPORT SYSTEM BINDING PROTEIN MLAD-RELATED"/>
    <property type="match status" value="1"/>
</dbReference>
<name>A0A0N9YGZ9_MYCFO</name>
<protein>
    <submittedName>
        <fullName evidence="2">MCE-family lipoprotein Mce1e</fullName>
    </submittedName>
</protein>
<dbReference type="Proteomes" id="UP000057134">
    <property type="component" value="Chromosome"/>
</dbReference>
<keyword evidence="2" id="KW-0449">Lipoprotein</keyword>
<sequence length="360" mass="36843">MRKSLPKPSLRGAATGCVVVVAAAIPFALSGNIFKLGIQDLPLGRTSPSDTMAVTVVLPTADGITIGADVRNGQKVVGRVSGMSLAASGASVQLSLADADGLDAGTVASVELPSALGNPFVRLSSAQLAPQRALRDGDVIPPNHTELGPQIESALATFGALLSRSGVDQLATIVTELDKAFAGRSGKVRGLIDSMSLLAAKASEHQGEFDQAMSLAANITGQFGQEQKTVAGYLDAVPKVVAMLDVQRAKLQTLFSSTTALAATANSVLSSTDLNTMVTDAGTVVQTMGAFNDRLGGMLTSMNNFLEKFGNSVHGDYLMFDGALDIPGTIDKLLTGGLIVNGTPITGDVALEGFLSGGLN</sequence>
<evidence type="ECO:0000313" key="3">
    <source>
        <dbReference type="Proteomes" id="UP000057134"/>
    </source>
</evidence>
<feature type="domain" description="Mce/MlaD" evidence="1">
    <location>
        <begin position="53"/>
        <end position="124"/>
    </location>
</feature>
<dbReference type="RefSeq" id="WP_054603343.1">
    <property type="nucleotide sequence ID" value="NZ_CP011269.1"/>
</dbReference>
<accession>A0A0N9YGZ9</accession>
<keyword evidence="3" id="KW-1185">Reference proteome</keyword>
<dbReference type="AlphaFoldDB" id="A0A0N9YGZ9"/>
<evidence type="ECO:0000259" key="1">
    <source>
        <dbReference type="Pfam" id="PF02470"/>
    </source>
</evidence>
<reference evidence="2 3" key="1">
    <citation type="journal article" date="2015" name="MBio">
        <title>Enzymatic Degradation of Phenazines Can Generate Energy and Protect Sensitive Organisms from Toxicity.</title>
        <authorList>
            <person name="Costa K.C."/>
            <person name="Bergkessel M."/>
            <person name="Saunders S."/>
            <person name="Korlach J."/>
            <person name="Newman D.K."/>
        </authorList>
    </citation>
    <scope>NUCLEOTIDE SEQUENCE [LARGE SCALE GENOMIC DNA]</scope>
    <source>
        <strain evidence="2 3">CT6</strain>
    </source>
</reference>
<dbReference type="STRING" id="1766.XA26_51190"/>